<feature type="chain" id="PRO_5015495485" evidence="7">
    <location>
        <begin position="19"/>
        <end position="754"/>
    </location>
</feature>
<evidence type="ECO:0000256" key="4">
    <source>
        <dbReference type="ARBA" id="ARBA00023295"/>
    </source>
</evidence>
<keyword evidence="4" id="KW-0326">Glycosidase</keyword>
<protein>
    <submittedName>
        <fullName evidence="8">Uncharacterized protein</fullName>
    </submittedName>
</protein>
<comment type="similarity">
    <text evidence="6">Belongs to the glycosyl hydrolase 74 family.</text>
</comment>
<dbReference type="InterPro" id="IPR015943">
    <property type="entry name" value="WD40/YVTN_repeat-like_dom_sf"/>
</dbReference>
<feature type="signal peptide" evidence="7">
    <location>
        <begin position="1"/>
        <end position="18"/>
    </location>
</feature>
<keyword evidence="3" id="KW-0119">Carbohydrate metabolism</keyword>
<reference evidence="8 9" key="1">
    <citation type="submission" date="2018-04" db="EMBL/GenBank/DDBJ databases">
        <title>Genomic Encyclopedia of Type Strains, Phase III (KMG-III): the genomes of soil and plant-associated and newly described type strains.</title>
        <authorList>
            <person name="Whitman W."/>
        </authorList>
    </citation>
    <scope>NUCLEOTIDE SEQUENCE [LARGE SCALE GENOMIC DNA]</scope>
    <source>
        <strain evidence="8 9">MA101b</strain>
    </source>
</reference>
<dbReference type="Proteomes" id="UP000244189">
    <property type="component" value="Unassembled WGS sequence"/>
</dbReference>
<gene>
    <name evidence="8" type="ORF">C8J26_3123</name>
</gene>
<name>A0A2T5GJA3_9SPHN</name>
<keyword evidence="2" id="KW-0378">Hydrolase</keyword>
<evidence type="ECO:0000256" key="3">
    <source>
        <dbReference type="ARBA" id="ARBA00023277"/>
    </source>
</evidence>
<dbReference type="CDD" id="cd15482">
    <property type="entry name" value="Sialidase_non-viral"/>
    <property type="match status" value="1"/>
</dbReference>
<evidence type="ECO:0000256" key="7">
    <source>
        <dbReference type="SAM" id="SignalP"/>
    </source>
</evidence>
<keyword evidence="9" id="KW-1185">Reference proteome</keyword>
<dbReference type="SUPFAM" id="SSF110296">
    <property type="entry name" value="Oligoxyloglucan reducing end-specific cellobiohydrolase"/>
    <property type="match status" value="2"/>
</dbReference>
<accession>A0A2T5GJA3</accession>
<keyword evidence="5" id="KW-0624">Polysaccharide degradation</keyword>
<keyword evidence="1 7" id="KW-0732">Signal</keyword>
<dbReference type="EMBL" id="QAOG01000005">
    <property type="protein sequence ID" value="PTQ59379.1"/>
    <property type="molecule type" value="Genomic_DNA"/>
</dbReference>
<dbReference type="AlphaFoldDB" id="A0A2T5GJA3"/>
<evidence type="ECO:0000256" key="5">
    <source>
        <dbReference type="ARBA" id="ARBA00023326"/>
    </source>
</evidence>
<sequence>MKLIIPLLGLAAASLAAAPTLPVPSQLPYQWNNVVIGGGGFSPAIVFSVAERNLAYLRTDVGGAYRWDALTQRWIALQDGQAQNSYMGVESIAPDPVDPDIIYLAAGMYFGQPAAIMRSADRGASWQITPVPFSMGGNEDGRGLGERLAINPDRRTHLFFGSRHDGLWDSEDSGRTWHKVESFPWKGLGRPAANHTHGGVSFVVFGPPSETALGRSRAMYASVSDAAAQHLYRSNDAGRNWTAVTGGPAAPMLPVKAAVDQQGVLYIDYCSDIGPNGIAQGEVWKLDPRSDGWTNITPARGDEAEGGYMGLSLDRLHPGRLAVSTVDRWNHRDTVWLSSDGGAHWTSLRERSSRNLARAPWLLLDKGGFGGWIAGLAFDPFDGATLAYTTGLTVFRTEHADKADMVWRPWVAGIEEAVPLSLVSPPEGPHLISGIGDTHGFVHDRLDRAPERAFADPDLPQTNNVDYAGVAPRIMVRSASGYTPNPEGGALGWSEDGGRSWHEMLAPPITIGSAAPRRIDADGQAPITVSADGNTFLVSGLVTLATADRGRIWWRPKGLPGRTYAVADKVDPLAWYAIDYAGARIFVSRDGAKTFTQALAQGLPANIANSRPAAREFQPMAAATPGTAGELWLILEGRFFHTSDDARTFVASTPVDPVLRRMYFVSFGLGKAAPDVHVPTLYAFGVTKTFGGLWRSTDAGARWLRINDDAHQWGLRYRVITGDPRLFGRIYLATDGRGIFYGDPLPQPMGAGVH</sequence>
<organism evidence="8 9">
    <name type="scientific">Sphingomonas aurantiaca</name>
    <dbReference type="NCBI Taxonomy" id="185949"/>
    <lineage>
        <taxon>Bacteria</taxon>
        <taxon>Pseudomonadati</taxon>
        <taxon>Pseudomonadota</taxon>
        <taxon>Alphaproteobacteria</taxon>
        <taxon>Sphingomonadales</taxon>
        <taxon>Sphingomonadaceae</taxon>
        <taxon>Sphingomonas</taxon>
    </lineage>
</organism>
<dbReference type="GO" id="GO:0000272">
    <property type="term" value="P:polysaccharide catabolic process"/>
    <property type="evidence" value="ECO:0007669"/>
    <property type="project" value="UniProtKB-KW"/>
</dbReference>
<dbReference type="PANTHER" id="PTHR43739:SF2">
    <property type="entry name" value="OLIGOXYLOGLUCAN-REDUCING END-SPECIFIC XYLOGLUCANASE-RELATED"/>
    <property type="match status" value="1"/>
</dbReference>
<dbReference type="PANTHER" id="PTHR43739">
    <property type="entry name" value="XYLOGLUCANASE (EUROFUNG)"/>
    <property type="match status" value="1"/>
</dbReference>
<evidence type="ECO:0000256" key="6">
    <source>
        <dbReference type="ARBA" id="ARBA00037986"/>
    </source>
</evidence>
<evidence type="ECO:0000313" key="9">
    <source>
        <dbReference type="Proteomes" id="UP000244189"/>
    </source>
</evidence>
<evidence type="ECO:0000313" key="8">
    <source>
        <dbReference type="EMBL" id="PTQ59379.1"/>
    </source>
</evidence>
<dbReference type="GO" id="GO:0010411">
    <property type="term" value="P:xyloglucan metabolic process"/>
    <property type="evidence" value="ECO:0007669"/>
    <property type="project" value="TreeGrafter"/>
</dbReference>
<proteinExistence type="inferred from homology"/>
<comment type="caution">
    <text evidence="8">The sequence shown here is derived from an EMBL/GenBank/DDBJ whole genome shotgun (WGS) entry which is preliminary data.</text>
</comment>
<evidence type="ECO:0000256" key="2">
    <source>
        <dbReference type="ARBA" id="ARBA00022801"/>
    </source>
</evidence>
<dbReference type="InterPro" id="IPR052025">
    <property type="entry name" value="Xyloglucanase_GH74"/>
</dbReference>
<dbReference type="GO" id="GO:0016798">
    <property type="term" value="F:hydrolase activity, acting on glycosyl bonds"/>
    <property type="evidence" value="ECO:0007669"/>
    <property type="project" value="UniProtKB-KW"/>
</dbReference>
<evidence type="ECO:0000256" key="1">
    <source>
        <dbReference type="ARBA" id="ARBA00022729"/>
    </source>
</evidence>
<dbReference type="Gene3D" id="2.130.10.10">
    <property type="entry name" value="YVTN repeat-like/Quinoprotein amine dehydrogenase"/>
    <property type="match status" value="2"/>
</dbReference>